<evidence type="ECO:0000256" key="1">
    <source>
        <dbReference type="ARBA" id="ARBA00022679"/>
    </source>
</evidence>
<dbReference type="EMBL" id="DP000011">
    <property type="protein sequence ID" value="ABA98201.1"/>
    <property type="molecule type" value="Genomic_DNA"/>
</dbReference>
<dbReference type="Gene3D" id="1.10.340.70">
    <property type="match status" value="1"/>
</dbReference>
<accession>Q2QR22</accession>
<feature type="region of interest" description="Disordered" evidence="7">
    <location>
        <begin position="1"/>
        <end position="115"/>
    </location>
</feature>
<dbReference type="InterPro" id="IPR002156">
    <property type="entry name" value="RNaseH_domain"/>
</dbReference>
<dbReference type="InterPro" id="IPR050951">
    <property type="entry name" value="Retrovirus_Pol_polyprotein"/>
</dbReference>
<dbReference type="InterPro" id="IPR043502">
    <property type="entry name" value="DNA/RNA_pol_sf"/>
</dbReference>
<dbReference type="SUPFAM" id="SSF56672">
    <property type="entry name" value="DNA/RNA polymerases"/>
    <property type="match status" value="1"/>
</dbReference>
<dbReference type="Pfam" id="PF17921">
    <property type="entry name" value="Integrase_H2C2"/>
    <property type="match status" value="1"/>
</dbReference>
<evidence type="ECO:0000313" key="10">
    <source>
        <dbReference type="EMBL" id="ABA98201.1"/>
    </source>
</evidence>
<dbReference type="InterPro" id="IPR012337">
    <property type="entry name" value="RNaseH-like_sf"/>
</dbReference>
<feature type="region of interest" description="Disordered" evidence="7">
    <location>
        <begin position="366"/>
        <end position="392"/>
    </location>
</feature>
<keyword evidence="4" id="KW-0378">Hydrolase</keyword>
<keyword evidence="4" id="KW-0255">Endonuclease</keyword>
<dbReference type="GO" id="GO:0006310">
    <property type="term" value="P:DNA recombination"/>
    <property type="evidence" value="ECO:0007669"/>
    <property type="project" value="UniProtKB-KW"/>
</dbReference>
<name>Q2QR22_ORYSJ</name>
<evidence type="ECO:0000256" key="3">
    <source>
        <dbReference type="ARBA" id="ARBA00022722"/>
    </source>
</evidence>
<organism evidence="10">
    <name type="scientific">Oryza sativa subsp. japonica</name>
    <name type="common">Rice</name>
    <dbReference type="NCBI Taxonomy" id="39947"/>
    <lineage>
        <taxon>Eukaryota</taxon>
        <taxon>Viridiplantae</taxon>
        <taxon>Streptophyta</taxon>
        <taxon>Embryophyta</taxon>
        <taxon>Tracheophyta</taxon>
        <taxon>Spermatophyta</taxon>
        <taxon>Magnoliopsida</taxon>
        <taxon>Liliopsida</taxon>
        <taxon>Poales</taxon>
        <taxon>Poaceae</taxon>
        <taxon>BOP clade</taxon>
        <taxon>Oryzoideae</taxon>
        <taxon>Oryzeae</taxon>
        <taxon>Oryzinae</taxon>
        <taxon>Oryza</taxon>
        <taxon>Oryza sativa</taxon>
    </lineage>
</organism>
<dbReference type="GO" id="GO:0016779">
    <property type="term" value="F:nucleotidyltransferase activity"/>
    <property type="evidence" value="ECO:0007669"/>
    <property type="project" value="UniProtKB-KW"/>
</dbReference>
<dbReference type="CDD" id="cd01647">
    <property type="entry name" value="RT_LTR"/>
    <property type="match status" value="1"/>
</dbReference>
<dbReference type="InterPro" id="IPR043128">
    <property type="entry name" value="Rev_trsase/Diguanyl_cyclase"/>
</dbReference>
<sequence>MVAAGDQRRGGAAPKREEGRGKRTERSTAHPKTAKAVETADGAEEDGGAARDDDDDGAPAVDGRSGAADGIDGVAAKRTEGSPSKEEVRSGGGGGTELGGDGGEGGARREHDFDGENVGGIESAFKSRQQCCGWLLLCQFTSVQDVQVNDREIALTSISFSWKQGGTSTARFEEQTRDQFLSSFMQTRKGTFVQKYKLKVVPEDFGIGSSKEGEKKQVLDESAQPSNKGATDGSPGDQGDNPQGVHGVQVLTNTLSNMMKSVADGSIAEHQATGPVYLQGGIFPNYRTLITDVHPLTQGVHPVASSAQPTAPASAPAPAAPSSAPGQLINPQLLVREQSQYPGPNVIQLTKDQVVSMFLPPQNAINSAQQQPIQQTPSRQQGGNLSYQYQPPSPQVQYQQAVSVPPQFYNQLEPTPQQTPQQRPWANVIADVMREQFGLKPKETGNLYRQPYPEWFERVPLPNRFKIPDFSKFSGQDTTSTYEHICRFLAQCGEASAVDALRVRLFRLSLAGLVFTWFSSLPCGSINSWADLEKQFHSYFYSGVHEMKLSDLTSIKQKHDEPVQEYIQRFREMRNKCYSLSLTDAQLADLAFQGMIAPIREKFSYEDFESLSHLTQKVALHEQRFTDARRNSRKINHVYPYMYGSDDEDDDSEIAAAEWVRSKKVIPCQWVKSSGKEERQQIQTAIEGGKIKFDDSKKPMKVNADRVCAKGFQVNSAKMINKYQSKYDKQQEKRYEEHDDGFDPHWGCEFFRFCWNEGIRLPSIENCPGCSDIIESSSQSYNRNNRLRQERVSVHQRLGPVNQGRGQKDEVVRTNQWCPSGIFTKNQKRRVQRLRNREQLQEVEQEINHRLKKAKPRHEWRIKNQVPVADDDAAEEAKRLAKGKSVVTAPVNMVFTLPAEFGIDQADIDQIEEESTKLVLSPERAMFEKPEGIENRHLKPLYINGYVNGKPMSKMMVDGGAAVNLMPYATFRKLGRNAEDLIKTNMVLKDFGGNPSESKGVLNMELTVGSKTIPTTFFVIDGKGSYSLLLGRDWIHANCCIPSTMHQCLIQWQGDKIEIVPADSQLTMENPSYYFEGVMEGSNVYTKDTVDDLDDKPGQGFMSADDLEEIDIGLGDQPRPTFISKNLCAEFRTKLIELLKEFRDCFTWEYYEMPGLSRSIVEHRLPIKPGVRPHQQPPRRCKADMLEPVKAKIQCLYDAGFIRPCRYAEWISSIVPVIKKNGKVRVCIDFRDLNKATPKDEYPMPVADQLVDAASGHKILSFMDGNAGYNQIFMAEEDIHKTTFRCPGAIGLFEWVVMTFGLKSAGATYQRAMNYIYHDLIGWLVEVYIDDVVVKSKQIEDHIADLRNVFERTRKYGLKMNPTKCAFGVSAGLFLGFLVHERGIEITQRSIDAIKKIKPPEDKTELQEMIGKINFVRRFISNLSGRLEPFTSLLRLKANQQFTWGAEQQKALDSIKEYLSSPPVLISTQKGVPFWLYLLAGEKSIGSVLIQELEGKERVVFYLSRRLLDAETRYSSVEKLCLCLYFSCTRLRHYLLSNECTVICKADVVKYMLSVPILKGRVGKWIFSLSEFDLRYESPKAVKGQAIADFIVDYRDDSIGSVEIVPWALFFDGSVCAHGCGIGLVIISPRGACFEFAYTIKPYATNNQAEYEAVLKGLQLLKEVEADAIEIMGDSLLVISQLAGEYECKNDTLMVYNEKWQELMKTFRLVTLKHVSREQNVEANDLAQGASRYKSMIKDVQVEVAAVTADDWRYDVHQHLQNPSQSASRKLRYKALKYALLDDELYYRTIDGVLLKCLSADQAKIAIGEVHEGICGTHQSAHKMKWLLRRKGYFWPTMLEDCFRYYKGCQDCQKFGAIQRAPASAMNPIIKPWPFRGWGIDMIGMINPPSSKGHKFILVASDYFTKWVEAIPLKKADSGDAIQYVQEHIIYRFGIPQTITTDQGSIFVSDEFVQFADSMGIKLLNSSPYYAQANGQAEASNKSLIRLIKRKISDYPRQWHTRLAEALWSYRMACHGSIQVPPYKLVYGHEAVLPWEIRIGSRRTELQNDLIADEYYNLMADEREDLVQSRLRALVQVTRDKERVARHYNKKVVPYNKIFQKKNLYGN</sequence>
<proteinExistence type="predicted"/>
<dbReference type="Gene3D" id="3.10.10.10">
    <property type="entry name" value="HIV Type 1 Reverse Transcriptase, subunit A, domain 1"/>
    <property type="match status" value="1"/>
</dbReference>
<dbReference type="GO" id="GO:0004523">
    <property type="term" value="F:RNA-DNA hybrid ribonuclease activity"/>
    <property type="evidence" value="ECO:0007669"/>
    <property type="project" value="InterPro"/>
</dbReference>
<protein>
    <submittedName>
        <fullName evidence="10">Retrotransposon protein, putative, unclassified</fullName>
    </submittedName>
</protein>
<dbReference type="InterPro" id="IPR000477">
    <property type="entry name" value="RT_dom"/>
</dbReference>
<keyword evidence="2" id="KW-0548">Nucleotidyltransferase</keyword>
<evidence type="ECO:0000256" key="7">
    <source>
        <dbReference type="SAM" id="MobiDB-lite"/>
    </source>
</evidence>
<dbReference type="GO" id="GO:0015074">
    <property type="term" value="P:DNA integration"/>
    <property type="evidence" value="ECO:0007669"/>
    <property type="project" value="InterPro"/>
</dbReference>
<dbReference type="Gene3D" id="3.30.70.270">
    <property type="match status" value="2"/>
</dbReference>
<gene>
    <name evidence="10" type="ordered locus">LOC_Os12g29070</name>
</gene>
<dbReference type="Pfam" id="PF17919">
    <property type="entry name" value="RT_RNaseH_2"/>
    <property type="match status" value="1"/>
</dbReference>
<evidence type="ECO:0000256" key="4">
    <source>
        <dbReference type="ARBA" id="ARBA00022759"/>
    </source>
</evidence>
<feature type="domain" description="Integrase catalytic" evidence="9">
    <location>
        <begin position="1870"/>
        <end position="2030"/>
    </location>
</feature>
<keyword evidence="5" id="KW-0233">DNA recombination</keyword>
<feature type="compositionally biased region" description="Gly residues" evidence="7">
    <location>
        <begin position="90"/>
        <end position="105"/>
    </location>
</feature>
<dbReference type="Gene3D" id="3.10.20.370">
    <property type="match status" value="1"/>
</dbReference>
<dbReference type="InterPro" id="IPR041588">
    <property type="entry name" value="Integrase_H2C2"/>
</dbReference>
<dbReference type="Pfam" id="PF03732">
    <property type="entry name" value="Retrotrans_gag"/>
    <property type="match status" value="1"/>
</dbReference>
<feature type="region of interest" description="Disordered" evidence="7">
    <location>
        <begin position="209"/>
        <end position="246"/>
    </location>
</feature>
<dbReference type="InterPro" id="IPR001584">
    <property type="entry name" value="Integrase_cat-core"/>
</dbReference>
<feature type="compositionally biased region" description="Low complexity" evidence="7">
    <location>
        <begin position="302"/>
        <end position="325"/>
    </location>
</feature>
<dbReference type="InterPro" id="IPR021109">
    <property type="entry name" value="Peptidase_aspartic_dom_sf"/>
</dbReference>
<dbReference type="Gene3D" id="3.30.420.10">
    <property type="entry name" value="Ribonuclease H-like superfamily/Ribonuclease H"/>
    <property type="match status" value="2"/>
</dbReference>
<feature type="compositionally biased region" description="Acidic residues" evidence="7">
    <location>
        <begin position="41"/>
        <end position="57"/>
    </location>
</feature>
<evidence type="ECO:0000256" key="2">
    <source>
        <dbReference type="ARBA" id="ARBA00022695"/>
    </source>
</evidence>
<dbReference type="SUPFAM" id="SSF50630">
    <property type="entry name" value="Acid proteases"/>
    <property type="match status" value="1"/>
</dbReference>
<reference evidence="10" key="3">
    <citation type="submission" date="2006-01" db="EMBL/GenBank/DDBJ databases">
        <authorList>
            <person name="Buell R."/>
        </authorList>
    </citation>
    <scope>NUCLEOTIDE SEQUENCE</scope>
</reference>
<feature type="domain" description="RNase H type-1" evidence="8">
    <location>
        <begin position="1621"/>
        <end position="1736"/>
    </location>
</feature>
<dbReference type="InterPro" id="IPR041577">
    <property type="entry name" value="RT_RNaseH_2"/>
</dbReference>
<dbReference type="InterPro" id="IPR005162">
    <property type="entry name" value="Retrotrans_gag_dom"/>
</dbReference>
<reference evidence="10" key="2">
    <citation type="submission" date="2005-04" db="EMBL/GenBank/DDBJ databases">
        <authorList>
            <person name="Buell C.R."/>
            <person name="Wing R.A."/>
            <person name="McCombie W.A."/>
            <person name="Ouyang S."/>
        </authorList>
    </citation>
    <scope>NUCLEOTIDE SEQUENCE</scope>
</reference>
<evidence type="ECO:0000256" key="6">
    <source>
        <dbReference type="ARBA" id="ARBA00023268"/>
    </source>
</evidence>
<dbReference type="PANTHER" id="PTHR37984:SF5">
    <property type="entry name" value="PROTEIN NYNRIN-LIKE"/>
    <property type="match status" value="1"/>
</dbReference>
<dbReference type="Gene3D" id="2.40.70.10">
    <property type="entry name" value="Acid Proteases"/>
    <property type="match status" value="1"/>
</dbReference>
<dbReference type="GO" id="GO:0003676">
    <property type="term" value="F:nucleic acid binding"/>
    <property type="evidence" value="ECO:0007669"/>
    <property type="project" value="InterPro"/>
</dbReference>
<feature type="compositionally biased region" description="Basic and acidic residues" evidence="7">
    <location>
        <begin position="75"/>
        <end position="89"/>
    </location>
</feature>
<dbReference type="PANTHER" id="PTHR37984">
    <property type="entry name" value="PROTEIN CBG26694"/>
    <property type="match status" value="1"/>
</dbReference>
<dbReference type="SUPFAM" id="SSF53098">
    <property type="entry name" value="Ribonuclease H-like"/>
    <property type="match status" value="2"/>
</dbReference>
<keyword evidence="3" id="KW-0540">Nuclease</keyword>
<dbReference type="PROSITE" id="PS50994">
    <property type="entry name" value="INTEGRASE"/>
    <property type="match status" value="1"/>
</dbReference>
<reference evidence="10" key="1">
    <citation type="journal article" date="2005" name="BMC Biol.">
        <title>The sequence of rice chromosomes 11 and 12, rich in disease resistance genes and recent gene duplications.</title>
        <authorList>
            <consortium name="The rice chromosomes 11 and 12 sequencing consortia"/>
        </authorList>
    </citation>
    <scope>NUCLEOTIDE SEQUENCE [LARGE SCALE GENOMIC DNA]</scope>
</reference>
<dbReference type="Pfam" id="PF00078">
    <property type="entry name" value="RVT_1"/>
    <property type="match status" value="1"/>
</dbReference>
<dbReference type="CDD" id="cd00303">
    <property type="entry name" value="retropepsin_like"/>
    <property type="match status" value="1"/>
</dbReference>
<dbReference type="Pfam" id="PF13456">
    <property type="entry name" value="RVT_3"/>
    <property type="match status" value="1"/>
</dbReference>
<dbReference type="PROSITE" id="PS50879">
    <property type="entry name" value="RNASE_H_1"/>
    <property type="match status" value="1"/>
</dbReference>
<keyword evidence="1" id="KW-0808">Transferase</keyword>
<keyword evidence="6" id="KW-0511">Multifunctional enzyme</keyword>
<evidence type="ECO:0000259" key="8">
    <source>
        <dbReference type="PROSITE" id="PS50879"/>
    </source>
</evidence>
<evidence type="ECO:0000259" key="9">
    <source>
        <dbReference type="PROSITE" id="PS50994"/>
    </source>
</evidence>
<dbReference type="Pfam" id="PF00665">
    <property type="entry name" value="rve"/>
    <property type="match status" value="1"/>
</dbReference>
<evidence type="ECO:0000256" key="5">
    <source>
        <dbReference type="ARBA" id="ARBA00023172"/>
    </source>
</evidence>
<dbReference type="CDD" id="cd09279">
    <property type="entry name" value="RNase_HI_like"/>
    <property type="match status" value="1"/>
</dbReference>
<dbReference type="InterPro" id="IPR036397">
    <property type="entry name" value="RNaseH_sf"/>
</dbReference>
<feature type="compositionally biased region" description="Basic and acidic residues" evidence="7">
    <location>
        <begin position="1"/>
        <end position="28"/>
    </location>
</feature>
<dbReference type="CDD" id="cd09274">
    <property type="entry name" value="RNase_HI_RT_Ty3"/>
    <property type="match status" value="1"/>
</dbReference>
<feature type="region of interest" description="Disordered" evidence="7">
    <location>
        <begin position="302"/>
        <end position="327"/>
    </location>
</feature>